<gene>
    <name evidence="1" type="ORF">NCTC11214_05159</name>
</gene>
<dbReference type="EMBL" id="LR134117">
    <property type="protein sequence ID" value="VDZ64800.1"/>
    <property type="molecule type" value="Genomic_DNA"/>
</dbReference>
<reference evidence="1 2" key="1">
    <citation type="submission" date="2018-12" db="EMBL/GenBank/DDBJ databases">
        <authorList>
            <consortium name="Pathogen Informatics"/>
        </authorList>
    </citation>
    <scope>NUCLEOTIDE SEQUENCE [LARGE SCALE GENOMIC DNA]</scope>
    <source>
        <strain evidence="1 2">NCTC11214</strain>
    </source>
</reference>
<organism evidence="1 2">
    <name type="scientific">Serratia odorifera</name>
    <dbReference type="NCBI Taxonomy" id="618"/>
    <lineage>
        <taxon>Bacteria</taxon>
        <taxon>Pseudomonadati</taxon>
        <taxon>Pseudomonadota</taxon>
        <taxon>Gammaproteobacteria</taxon>
        <taxon>Enterobacterales</taxon>
        <taxon>Yersiniaceae</taxon>
        <taxon>Serratia</taxon>
    </lineage>
</organism>
<dbReference type="AlphaFoldDB" id="A0A447L190"/>
<evidence type="ECO:0000313" key="1">
    <source>
        <dbReference type="EMBL" id="VDZ64800.1"/>
    </source>
</evidence>
<sequence length="80" mass="9331">MDKNEPYFFNPGWSTEQLEDWLNQQRLHLAHHNKLKVERAALLKQLSEVDAALEYYANSVTPGELSFPWDPSPLLKAHQK</sequence>
<evidence type="ECO:0000313" key="2">
    <source>
        <dbReference type="Proteomes" id="UP000281391"/>
    </source>
</evidence>
<dbReference type="KEGG" id="sof:NCTC11214_05159"/>
<proteinExistence type="predicted"/>
<protein>
    <submittedName>
        <fullName evidence="1">Uncharacterized protein</fullName>
    </submittedName>
</protein>
<accession>A0A447L190</accession>
<dbReference type="Proteomes" id="UP000281391">
    <property type="component" value="Chromosome"/>
</dbReference>
<name>A0A447L190_SEROD</name>